<sequence length="251" mass="27165">MFLSMATWPEIAQRLQDGKRGIIIPIGSHEQHGPTGLIGTDALCPDIIAREAEKQDDLLLAPPFSIGMAQHHMAFPGSMTLRPSTMIAAIVDWTASLTRAGFDRLYWINGHGGNVATIQAAFAETYAPYSLRGEAAPFAHMLKNWWELPQIERICLDFFPVGHGSHATASEVAVTYWAYPERASLGNVTLNPKIAPNGPIRDAADYRGRFPDGRIGSDPTQATAEIGGKIVSAAAKALITDANQFFAETHG</sequence>
<evidence type="ECO:0000256" key="4">
    <source>
        <dbReference type="ARBA" id="ARBA00022833"/>
    </source>
</evidence>
<keyword evidence="4" id="KW-0862">Zinc</keyword>
<name>A0ABQ4PTM2_9PROT</name>
<evidence type="ECO:0000313" key="6">
    <source>
        <dbReference type="EMBL" id="GIU66325.1"/>
    </source>
</evidence>
<protein>
    <submittedName>
        <fullName evidence="6">Amidase</fullName>
    </submittedName>
</protein>
<evidence type="ECO:0000313" key="7">
    <source>
        <dbReference type="Proteomes" id="UP001161064"/>
    </source>
</evidence>
<comment type="similarity">
    <text evidence="5">Belongs to the creatininase superfamily.</text>
</comment>
<evidence type="ECO:0000256" key="3">
    <source>
        <dbReference type="ARBA" id="ARBA00022801"/>
    </source>
</evidence>
<accession>A0ABQ4PTM2</accession>
<dbReference type="Gene3D" id="3.40.50.10310">
    <property type="entry name" value="Creatininase"/>
    <property type="match status" value="1"/>
</dbReference>
<evidence type="ECO:0000256" key="5">
    <source>
        <dbReference type="ARBA" id="ARBA00024029"/>
    </source>
</evidence>
<dbReference type="Proteomes" id="UP001161064">
    <property type="component" value="Unassembled WGS sequence"/>
</dbReference>
<dbReference type="EMBL" id="BPFZ01000002">
    <property type="protein sequence ID" value="GIU66325.1"/>
    <property type="molecule type" value="Genomic_DNA"/>
</dbReference>
<keyword evidence="7" id="KW-1185">Reference proteome</keyword>
<comment type="cofactor">
    <cofactor evidence="1">
        <name>Zn(2+)</name>
        <dbReference type="ChEBI" id="CHEBI:29105"/>
    </cofactor>
</comment>
<organism evidence="6 7">
    <name type="scientific">Candidatus Phycosocius spiralis</name>
    <dbReference type="NCBI Taxonomy" id="2815099"/>
    <lineage>
        <taxon>Bacteria</taxon>
        <taxon>Pseudomonadati</taxon>
        <taxon>Pseudomonadota</taxon>
        <taxon>Alphaproteobacteria</taxon>
        <taxon>Caulobacterales</taxon>
        <taxon>Caulobacterales incertae sedis</taxon>
        <taxon>Candidatus Phycosocius</taxon>
    </lineage>
</organism>
<dbReference type="RefSeq" id="WP_284358818.1">
    <property type="nucleotide sequence ID" value="NZ_BPFZ01000002.1"/>
</dbReference>
<evidence type="ECO:0000256" key="2">
    <source>
        <dbReference type="ARBA" id="ARBA00022723"/>
    </source>
</evidence>
<keyword evidence="2" id="KW-0479">Metal-binding</keyword>
<dbReference type="SUPFAM" id="SSF102215">
    <property type="entry name" value="Creatininase"/>
    <property type="match status" value="1"/>
</dbReference>
<comment type="caution">
    <text evidence="6">The sequence shown here is derived from an EMBL/GenBank/DDBJ whole genome shotgun (WGS) entry which is preliminary data.</text>
</comment>
<reference evidence="6" key="1">
    <citation type="submission" date="2021-05" db="EMBL/GenBank/DDBJ databases">
        <authorList>
            <person name="Tanabe Y."/>
        </authorList>
    </citation>
    <scope>NUCLEOTIDE SEQUENCE</scope>
    <source>
        <strain evidence="6">BOTRYCO-1</strain>
    </source>
</reference>
<gene>
    <name evidence="6" type="ORF">PsB1_0479</name>
</gene>
<proteinExistence type="inferred from homology"/>
<evidence type="ECO:0000256" key="1">
    <source>
        <dbReference type="ARBA" id="ARBA00001947"/>
    </source>
</evidence>
<dbReference type="PANTHER" id="PTHR35005">
    <property type="entry name" value="3-DEHYDRO-SCYLLO-INOSOSE HYDROLASE"/>
    <property type="match status" value="1"/>
</dbReference>
<dbReference type="PANTHER" id="PTHR35005:SF1">
    <property type="entry name" value="2-AMINO-5-FORMYLAMINO-6-RIBOSYLAMINOPYRIMIDIN-4(3H)-ONE 5'-MONOPHOSPHATE DEFORMYLASE"/>
    <property type="match status" value="1"/>
</dbReference>
<dbReference type="InterPro" id="IPR024087">
    <property type="entry name" value="Creatininase-like_sf"/>
</dbReference>
<reference evidence="6" key="2">
    <citation type="journal article" date="2023" name="ISME Commun">
        <title>Characterization of a bloom-associated alphaproteobacterial lineage, 'Candidatus Phycosocius': insights into freshwater algal-bacterial interactions.</title>
        <authorList>
            <person name="Tanabe Y."/>
            <person name="Yamaguchi H."/>
            <person name="Yoshida M."/>
            <person name="Kai A."/>
            <person name="Okazaki Y."/>
        </authorList>
    </citation>
    <scope>NUCLEOTIDE SEQUENCE</scope>
    <source>
        <strain evidence="6">BOTRYCO-1</strain>
    </source>
</reference>
<dbReference type="Pfam" id="PF02633">
    <property type="entry name" value="Creatininase"/>
    <property type="match status" value="1"/>
</dbReference>
<keyword evidence="3" id="KW-0378">Hydrolase</keyword>
<dbReference type="InterPro" id="IPR003785">
    <property type="entry name" value="Creatininase/forma_Hydrolase"/>
</dbReference>